<evidence type="ECO:0000256" key="10">
    <source>
        <dbReference type="ARBA" id="ARBA00022737"/>
    </source>
</evidence>
<evidence type="ECO:0000256" key="7">
    <source>
        <dbReference type="ARBA" id="ARBA00022692"/>
    </source>
</evidence>
<accession>A0AAD4NEM0</accession>
<evidence type="ECO:0000256" key="1">
    <source>
        <dbReference type="ARBA" id="ARBA00004651"/>
    </source>
</evidence>
<protein>
    <submittedName>
        <fullName evidence="24">Sodium/calcium exchanger protein domain-containing protein</fullName>
    </submittedName>
</protein>
<evidence type="ECO:0000256" key="11">
    <source>
        <dbReference type="ARBA" id="ARBA00022837"/>
    </source>
</evidence>
<feature type="transmembrane region" description="Helical" evidence="21">
    <location>
        <begin position="640"/>
        <end position="661"/>
    </location>
</feature>
<feature type="transmembrane region" description="Helical" evidence="21">
    <location>
        <begin position="233"/>
        <end position="253"/>
    </location>
</feature>
<dbReference type="GO" id="GO:0005516">
    <property type="term" value="F:calmodulin binding"/>
    <property type="evidence" value="ECO:0007669"/>
    <property type="project" value="UniProtKB-KW"/>
</dbReference>
<dbReference type="PANTHER" id="PTHR11878:SF75">
    <property type="entry name" value="CALX-BETA DOMAIN-CONTAINING PROTEIN"/>
    <property type="match status" value="1"/>
</dbReference>
<keyword evidence="6" id="KW-0109">Calcium transport</keyword>
<dbReference type="SUPFAM" id="SSF141072">
    <property type="entry name" value="CalX-like"/>
    <property type="match status" value="2"/>
</dbReference>
<dbReference type="Proteomes" id="UP001201812">
    <property type="component" value="Unassembled WGS sequence"/>
</dbReference>
<keyword evidence="14" id="KW-0915">Sodium</keyword>
<keyword evidence="5" id="KW-1003">Cell membrane</keyword>
<dbReference type="SMART" id="SM00237">
    <property type="entry name" value="Calx_beta"/>
    <property type="match status" value="2"/>
</dbReference>
<feature type="transmembrane region" description="Helical" evidence="21">
    <location>
        <begin position="204"/>
        <end position="227"/>
    </location>
</feature>
<feature type="transmembrane region" description="Helical" evidence="21">
    <location>
        <begin position="76"/>
        <end position="97"/>
    </location>
</feature>
<dbReference type="Pfam" id="PF03160">
    <property type="entry name" value="Calx-beta"/>
    <property type="match status" value="1"/>
</dbReference>
<dbReference type="GO" id="GO:0098794">
    <property type="term" value="C:postsynapse"/>
    <property type="evidence" value="ECO:0007669"/>
    <property type="project" value="TreeGrafter"/>
</dbReference>
<keyword evidence="17" id="KW-0325">Glycoprotein</keyword>
<keyword evidence="4" id="KW-0050">Antiport</keyword>
<keyword evidence="12" id="KW-0112">Calmodulin-binding</keyword>
<dbReference type="Pfam" id="PF16494">
    <property type="entry name" value="Na_Ca_ex_C"/>
    <property type="match status" value="1"/>
</dbReference>
<keyword evidence="25" id="KW-1185">Reference proteome</keyword>
<evidence type="ECO:0000256" key="12">
    <source>
        <dbReference type="ARBA" id="ARBA00022860"/>
    </source>
</evidence>
<evidence type="ECO:0000256" key="9">
    <source>
        <dbReference type="ARBA" id="ARBA00022729"/>
    </source>
</evidence>
<feature type="domain" description="Calx-beta" evidence="23">
    <location>
        <begin position="399"/>
        <end position="501"/>
    </location>
</feature>
<dbReference type="InterPro" id="IPR004836">
    <property type="entry name" value="Na_Ca_Ex"/>
</dbReference>
<dbReference type="InterPro" id="IPR004837">
    <property type="entry name" value="NaCa_Exmemb"/>
</dbReference>
<feature type="signal peptide" evidence="22">
    <location>
        <begin position="1"/>
        <end position="20"/>
    </location>
</feature>
<proteinExistence type="inferred from homology"/>
<organism evidence="24 25">
    <name type="scientific">Ditylenchus destructor</name>
    <dbReference type="NCBI Taxonomy" id="166010"/>
    <lineage>
        <taxon>Eukaryota</taxon>
        <taxon>Metazoa</taxon>
        <taxon>Ecdysozoa</taxon>
        <taxon>Nematoda</taxon>
        <taxon>Chromadorea</taxon>
        <taxon>Rhabditida</taxon>
        <taxon>Tylenchina</taxon>
        <taxon>Tylenchomorpha</taxon>
        <taxon>Sphaerularioidea</taxon>
        <taxon>Anguinidae</taxon>
        <taxon>Anguininae</taxon>
        <taxon>Ditylenchus</taxon>
    </lineage>
</organism>
<evidence type="ECO:0000256" key="19">
    <source>
        <dbReference type="ARBA" id="ARBA00033667"/>
    </source>
</evidence>
<evidence type="ECO:0000256" key="3">
    <source>
        <dbReference type="ARBA" id="ARBA00022448"/>
    </source>
</evidence>
<evidence type="ECO:0000256" key="20">
    <source>
        <dbReference type="SAM" id="MobiDB-lite"/>
    </source>
</evidence>
<dbReference type="InterPro" id="IPR003644">
    <property type="entry name" value="Calx_beta"/>
</dbReference>
<keyword evidence="16 21" id="KW-0472">Membrane</keyword>
<sequence length="843" mass="92984">MRGYIWIFLLSIIFPCEIKSGEVLTVYSTSRGVSFTPVDNVSDTQQEHRCAPPKSCKPGVILPVWEPEDVPTSTRIFRAFVYFLAMAYLFYGVSIVADRFMSAIEVITSQEREVQITKVTGETTTVLVRVWNETVSNLTLMALGSSAPEILLSVIEIFGNNFEAGDLGPSTIVGSAAFNLFVIIAVCIGVVPSNEIRKVHRIDVFWVTVAWSTFAYIWLFLILSVFSPNIIEVWEGVLTFLFFPLTVASAFMANKHAPAFGQRLLGVGNISSLVRRSPPRMGAPRKAGSKTLLKEPKNGSQRNGKYDAEVALMGAGRKNSNASIFDDQRRHYFDIFRKLRAENPDLSIPELERLATAYVFAEAPKSRAFYRIQATHKMMGAGDLISKKLRRQVSEDASLLPLMPSKPKQVVVRFDPTNYMCLENVGTIAVSVSVDRGSLQVATRVIVHYKTVPDTAQEHEDFIPTEGLLTFQPHESRKTIEIGIVDNDVYEDDEQFFVKLFDVQACCDENETQQLAATIDSKADTATVLIIDDDHGGIVTVPYKTIDGAAKEGLDYIGHDGELRFEDGQVKAGIEIEIINDDEYEKAEDFYVELGEPIWHVKKTSDQSGPDGRPIVGAHKRCRVTITEDKEFKNFVDKMLVNANTSFMYIALPWKIFGAIIPPTDYFNGWATFVVAIIGIGILTAFIGDVAALFGCTIGLRDSVTAITLVAMGTSLPDTFASKTAAVQDKTADASIGNVTGSNAVNVFLGIGVAWAIAAVYHAWNGRYFMVDRGSLASSVTLFLLGSVICFAVMQWRRYHPDVAGELGGPAKYKAISIAIFIAVWAIYLIYSSLIAYCILPGF</sequence>
<evidence type="ECO:0000259" key="23">
    <source>
        <dbReference type="SMART" id="SM00237"/>
    </source>
</evidence>
<evidence type="ECO:0000256" key="21">
    <source>
        <dbReference type="SAM" id="Phobius"/>
    </source>
</evidence>
<feature type="region of interest" description="Disordered" evidence="20">
    <location>
        <begin position="277"/>
        <end position="303"/>
    </location>
</feature>
<evidence type="ECO:0000256" key="22">
    <source>
        <dbReference type="SAM" id="SignalP"/>
    </source>
</evidence>
<evidence type="ECO:0000256" key="5">
    <source>
        <dbReference type="ARBA" id="ARBA00022475"/>
    </source>
</evidence>
<keyword evidence="18" id="KW-0739">Sodium transport</keyword>
<dbReference type="Pfam" id="PF01699">
    <property type="entry name" value="Na_Ca_ex"/>
    <property type="match status" value="2"/>
</dbReference>
<evidence type="ECO:0000256" key="16">
    <source>
        <dbReference type="ARBA" id="ARBA00023136"/>
    </source>
</evidence>
<evidence type="ECO:0000313" key="24">
    <source>
        <dbReference type="EMBL" id="KAI1728051.1"/>
    </source>
</evidence>
<keyword evidence="8" id="KW-0479">Metal-binding</keyword>
<evidence type="ECO:0000256" key="14">
    <source>
        <dbReference type="ARBA" id="ARBA00023053"/>
    </source>
</evidence>
<dbReference type="PANTHER" id="PTHR11878">
    <property type="entry name" value="SODIUM/CALCIUM EXCHANGER"/>
    <property type="match status" value="1"/>
</dbReference>
<dbReference type="PRINTS" id="PR01259">
    <property type="entry name" value="NACAEXCHNGR"/>
</dbReference>
<evidence type="ECO:0000256" key="8">
    <source>
        <dbReference type="ARBA" id="ARBA00022723"/>
    </source>
</evidence>
<dbReference type="GO" id="GO:0007154">
    <property type="term" value="P:cell communication"/>
    <property type="evidence" value="ECO:0007669"/>
    <property type="project" value="InterPro"/>
</dbReference>
<evidence type="ECO:0000256" key="6">
    <source>
        <dbReference type="ARBA" id="ARBA00022568"/>
    </source>
</evidence>
<feature type="transmembrane region" description="Helical" evidence="21">
    <location>
        <begin position="816"/>
        <end position="840"/>
    </location>
</feature>
<keyword evidence="7 21" id="KW-0812">Transmembrane</keyword>
<gene>
    <name evidence="24" type="ORF">DdX_00201</name>
</gene>
<comment type="subcellular location">
    <subcellularLocation>
        <location evidence="1">Cell membrane</location>
        <topology evidence="1">Multi-pass membrane protein</topology>
    </subcellularLocation>
</comment>
<keyword evidence="3" id="KW-0813">Transport</keyword>
<feature type="domain" description="Calx-beta" evidence="23">
    <location>
        <begin position="516"/>
        <end position="595"/>
    </location>
</feature>
<dbReference type="InterPro" id="IPR032452">
    <property type="entry name" value="Na_Ca_Ex_C-exten"/>
</dbReference>
<dbReference type="AlphaFoldDB" id="A0AAD4NEM0"/>
<name>A0AAD4NEM0_9BILA</name>
<dbReference type="GO" id="GO:0030424">
    <property type="term" value="C:axon"/>
    <property type="evidence" value="ECO:0007669"/>
    <property type="project" value="TreeGrafter"/>
</dbReference>
<comment type="caution">
    <text evidence="24">The sequence shown here is derived from an EMBL/GenBank/DDBJ whole genome shotgun (WGS) entry which is preliminary data.</text>
</comment>
<reference evidence="24" key="1">
    <citation type="submission" date="2022-01" db="EMBL/GenBank/DDBJ databases">
        <title>Genome Sequence Resource for Two Populations of Ditylenchus destructor, the Migratory Endoparasitic Phytonematode.</title>
        <authorList>
            <person name="Zhang H."/>
            <person name="Lin R."/>
            <person name="Xie B."/>
        </authorList>
    </citation>
    <scope>NUCLEOTIDE SEQUENCE</scope>
    <source>
        <strain evidence="24">BazhouSP</strain>
    </source>
</reference>
<dbReference type="GO" id="GO:0098703">
    <property type="term" value="P:calcium ion import across plasma membrane"/>
    <property type="evidence" value="ECO:0007669"/>
    <property type="project" value="TreeGrafter"/>
</dbReference>
<dbReference type="GO" id="GO:0042383">
    <property type="term" value="C:sarcolemma"/>
    <property type="evidence" value="ECO:0007669"/>
    <property type="project" value="TreeGrafter"/>
</dbReference>
<dbReference type="Gene3D" id="2.60.40.2030">
    <property type="match status" value="2"/>
</dbReference>
<keyword evidence="9 22" id="KW-0732">Signal</keyword>
<feature type="transmembrane region" description="Helical" evidence="21">
    <location>
        <begin position="744"/>
        <end position="764"/>
    </location>
</feature>
<dbReference type="InterPro" id="IPR038081">
    <property type="entry name" value="CalX-like_sf"/>
</dbReference>
<dbReference type="Gene3D" id="1.20.1420.30">
    <property type="entry name" value="NCX, central ion-binding region"/>
    <property type="match status" value="2"/>
</dbReference>
<keyword evidence="11" id="KW-0106">Calcium</keyword>
<dbReference type="EMBL" id="JAKKPZ010000001">
    <property type="protein sequence ID" value="KAI1728051.1"/>
    <property type="molecule type" value="Genomic_DNA"/>
</dbReference>
<evidence type="ECO:0000256" key="18">
    <source>
        <dbReference type="ARBA" id="ARBA00023201"/>
    </source>
</evidence>
<keyword evidence="15" id="KW-0406">Ion transport</keyword>
<keyword evidence="10" id="KW-0677">Repeat</keyword>
<comment type="catalytic activity">
    <reaction evidence="19">
        <text>Ca(2+)(in) + 3 Na(+)(out) = Ca(2+)(out) + 3 Na(+)(in)</text>
        <dbReference type="Rhea" id="RHEA:69955"/>
        <dbReference type="ChEBI" id="CHEBI:29101"/>
        <dbReference type="ChEBI" id="CHEBI:29108"/>
    </reaction>
</comment>
<comment type="similarity">
    <text evidence="2">Belongs to the Ca(2+):cation antiporter (CaCA) (TC 2.A.19) family. SLC8 subfamily.</text>
</comment>
<feature type="chain" id="PRO_5042185657" evidence="22">
    <location>
        <begin position="21"/>
        <end position="843"/>
    </location>
</feature>
<evidence type="ECO:0000256" key="13">
    <source>
        <dbReference type="ARBA" id="ARBA00022989"/>
    </source>
</evidence>
<evidence type="ECO:0000256" key="2">
    <source>
        <dbReference type="ARBA" id="ARBA00007489"/>
    </source>
</evidence>
<evidence type="ECO:0000256" key="15">
    <source>
        <dbReference type="ARBA" id="ARBA00023065"/>
    </source>
</evidence>
<dbReference type="GO" id="GO:0046872">
    <property type="term" value="F:metal ion binding"/>
    <property type="evidence" value="ECO:0007669"/>
    <property type="project" value="UniProtKB-KW"/>
</dbReference>
<keyword evidence="13 21" id="KW-1133">Transmembrane helix</keyword>
<evidence type="ECO:0000256" key="17">
    <source>
        <dbReference type="ARBA" id="ARBA00023180"/>
    </source>
</evidence>
<feature type="transmembrane region" description="Helical" evidence="21">
    <location>
        <begin position="776"/>
        <end position="796"/>
    </location>
</feature>
<evidence type="ECO:0000313" key="25">
    <source>
        <dbReference type="Proteomes" id="UP001201812"/>
    </source>
</evidence>
<feature type="transmembrane region" description="Helical" evidence="21">
    <location>
        <begin position="171"/>
        <end position="192"/>
    </location>
</feature>
<dbReference type="InterPro" id="IPR051171">
    <property type="entry name" value="CaCA"/>
</dbReference>
<dbReference type="GO" id="GO:0005432">
    <property type="term" value="F:calcium:sodium antiporter activity"/>
    <property type="evidence" value="ECO:0007669"/>
    <property type="project" value="InterPro"/>
</dbReference>
<evidence type="ECO:0000256" key="4">
    <source>
        <dbReference type="ARBA" id="ARBA00022449"/>
    </source>
</evidence>
<dbReference type="InterPro" id="IPR044880">
    <property type="entry name" value="NCX_ion-bd_dom_sf"/>
</dbReference>
<feature type="transmembrane region" description="Helical" evidence="21">
    <location>
        <begin position="667"/>
        <end position="686"/>
    </location>
</feature>